<dbReference type="OrthoDB" id="5985387at2759"/>
<comment type="subcellular location">
    <subcellularLocation>
        <location evidence="1">Cell membrane</location>
        <topology evidence="1">Multi-pass membrane protein</topology>
    </subcellularLocation>
</comment>
<dbReference type="PRINTS" id="PR00237">
    <property type="entry name" value="GPCRRHODOPSN"/>
</dbReference>
<evidence type="ECO:0000256" key="5">
    <source>
        <dbReference type="ARBA" id="ARBA00023136"/>
    </source>
</evidence>
<feature type="transmembrane region" description="Helical" evidence="6">
    <location>
        <begin position="145"/>
        <end position="165"/>
    </location>
</feature>
<reference evidence="8" key="1">
    <citation type="submission" date="2023-01" db="EMBL/GenBank/DDBJ databases">
        <title>Genome assembly of the deep-sea coral Lophelia pertusa.</title>
        <authorList>
            <person name="Herrera S."/>
            <person name="Cordes E."/>
        </authorList>
    </citation>
    <scope>NUCLEOTIDE SEQUENCE</scope>
    <source>
        <strain evidence="8">USNM1676648</strain>
        <tissue evidence="8">Polyp</tissue>
    </source>
</reference>
<keyword evidence="4 6" id="KW-1133">Transmembrane helix</keyword>
<evidence type="ECO:0000256" key="2">
    <source>
        <dbReference type="ARBA" id="ARBA00022475"/>
    </source>
</evidence>
<dbReference type="PANTHER" id="PTHR22750">
    <property type="entry name" value="G-PROTEIN COUPLED RECEPTOR"/>
    <property type="match status" value="1"/>
</dbReference>
<evidence type="ECO:0000256" key="3">
    <source>
        <dbReference type="ARBA" id="ARBA00022692"/>
    </source>
</evidence>
<evidence type="ECO:0000256" key="6">
    <source>
        <dbReference type="SAM" id="Phobius"/>
    </source>
</evidence>
<sequence length="234" mass="26679">MNTTHLACSFLDINLDNTRETQTANIITCILNAVFSLITCMGNSVILHVIWKTRELHSPSFVLLFCLAASDLLVGLICQPFFVAYKVAELGNDFSVYCPLRMIHSISSWTTSGVSLVTLSAVSVDRLLALTLHLRYNTIVTVYRVLQTVFVLWILSITFVMLRFWMTSHWVLCPAVIFVLTFLVTALSTLKIFQIVRRHQRQIRQQHGVFKSTRLTCSSVENRLSPYFMFMVCS</sequence>
<evidence type="ECO:0000313" key="9">
    <source>
        <dbReference type="Proteomes" id="UP001163046"/>
    </source>
</evidence>
<feature type="transmembrane region" description="Helical" evidence="6">
    <location>
        <begin position="24"/>
        <end position="49"/>
    </location>
</feature>
<dbReference type="Pfam" id="PF00001">
    <property type="entry name" value="7tm_1"/>
    <property type="match status" value="1"/>
</dbReference>
<feature type="transmembrane region" description="Helical" evidence="6">
    <location>
        <begin position="171"/>
        <end position="193"/>
    </location>
</feature>
<protein>
    <recommendedName>
        <fullName evidence="7">G-protein coupled receptors family 1 profile domain-containing protein</fullName>
    </recommendedName>
</protein>
<evidence type="ECO:0000313" key="8">
    <source>
        <dbReference type="EMBL" id="KAJ7374611.1"/>
    </source>
</evidence>
<feature type="domain" description="G-protein coupled receptors family 1 profile" evidence="7">
    <location>
        <begin position="42"/>
        <end position="234"/>
    </location>
</feature>
<dbReference type="PROSITE" id="PS50262">
    <property type="entry name" value="G_PROTEIN_RECEP_F1_2"/>
    <property type="match status" value="1"/>
</dbReference>
<keyword evidence="2" id="KW-1003">Cell membrane</keyword>
<keyword evidence="5 6" id="KW-0472">Membrane</keyword>
<dbReference type="Proteomes" id="UP001163046">
    <property type="component" value="Unassembled WGS sequence"/>
</dbReference>
<comment type="caution">
    <text evidence="8">The sequence shown here is derived from an EMBL/GenBank/DDBJ whole genome shotgun (WGS) entry which is preliminary data.</text>
</comment>
<dbReference type="InterPro" id="IPR017452">
    <property type="entry name" value="GPCR_Rhodpsn_7TM"/>
</dbReference>
<dbReference type="GO" id="GO:0004930">
    <property type="term" value="F:G protein-coupled receptor activity"/>
    <property type="evidence" value="ECO:0007669"/>
    <property type="project" value="InterPro"/>
</dbReference>
<evidence type="ECO:0000259" key="7">
    <source>
        <dbReference type="PROSITE" id="PS50262"/>
    </source>
</evidence>
<accession>A0A9W9Z3P1</accession>
<dbReference type="EMBL" id="MU826827">
    <property type="protein sequence ID" value="KAJ7374611.1"/>
    <property type="molecule type" value="Genomic_DNA"/>
</dbReference>
<dbReference type="InterPro" id="IPR000276">
    <property type="entry name" value="GPCR_Rhodpsn"/>
</dbReference>
<evidence type="ECO:0000256" key="4">
    <source>
        <dbReference type="ARBA" id="ARBA00022989"/>
    </source>
</evidence>
<organism evidence="8 9">
    <name type="scientific">Desmophyllum pertusum</name>
    <dbReference type="NCBI Taxonomy" id="174260"/>
    <lineage>
        <taxon>Eukaryota</taxon>
        <taxon>Metazoa</taxon>
        <taxon>Cnidaria</taxon>
        <taxon>Anthozoa</taxon>
        <taxon>Hexacorallia</taxon>
        <taxon>Scleractinia</taxon>
        <taxon>Caryophylliina</taxon>
        <taxon>Caryophylliidae</taxon>
        <taxon>Desmophyllum</taxon>
    </lineage>
</organism>
<keyword evidence="3 6" id="KW-0812">Transmembrane</keyword>
<dbReference type="Gene3D" id="1.20.1070.10">
    <property type="entry name" value="Rhodopsin 7-helix transmembrane proteins"/>
    <property type="match status" value="1"/>
</dbReference>
<evidence type="ECO:0000256" key="1">
    <source>
        <dbReference type="ARBA" id="ARBA00004651"/>
    </source>
</evidence>
<name>A0A9W9Z3P1_9CNID</name>
<dbReference type="SUPFAM" id="SSF81321">
    <property type="entry name" value="Family A G protein-coupled receptor-like"/>
    <property type="match status" value="1"/>
</dbReference>
<keyword evidence="9" id="KW-1185">Reference proteome</keyword>
<dbReference type="GO" id="GO:0005886">
    <property type="term" value="C:plasma membrane"/>
    <property type="evidence" value="ECO:0007669"/>
    <property type="project" value="UniProtKB-SubCell"/>
</dbReference>
<dbReference type="AlphaFoldDB" id="A0A9W9Z3P1"/>
<gene>
    <name evidence="8" type="ORF">OS493_004949</name>
</gene>
<feature type="transmembrane region" description="Helical" evidence="6">
    <location>
        <begin position="61"/>
        <end position="82"/>
    </location>
</feature>
<proteinExistence type="predicted"/>